<keyword evidence="1" id="KW-0378">Hydrolase</keyword>
<dbReference type="EMBL" id="CP129674">
    <property type="protein sequence ID" value="XDS43941.1"/>
    <property type="molecule type" value="Genomic_DNA"/>
</dbReference>
<gene>
    <name evidence="1" type="ORF">QN215_06590</name>
</gene>
<dbReference type="GO" id="GO:0016787">
    <property type="term" value="F:hydrolase activity"/>
    <property type="evidence" value="ECO:0007669"/>
    <property type="project" value="UniProtKB-KW"/>
</dbReference>
<dbReference type="Gene3D" id="3.40.50.1820">
    <property type="entry name" value="alpha/beta hydrolase"/>
    <property type="match status" value="1"/>
</dbReference>
<proteinExistence type="predicted"/>
<dbReference type="RefSeq" id="WP_369343536.1">
    <property type="nucleotide sequence ID" value="NZ_CP129674.1"/>
</dbReference>
<dbReference type="InterPro" id="IPR010662">
    <property type="entry name" value="RBBP9/YdeN"/>
</dbReference>
<dbReference type="PANTHER" id="PTHR15394:SF3">
    <property type="entry name" value="SERINE HYDROLASE RBBP9"/>
    <property type="match status" value="1"/>
</dbReference>
<sequence length="174" mass="19372">MNAIIFHGTGPHASYDKFWYRPLAQSLTEAGIDADVPELAQLDREPLDDTLKEFDALNIPIDENTVLIGHSAGVSFILALLERLHSPVKACYMIAGYCSPNGMKHAALKDSYAWDDIKANAGECYIFNSFNDPFKCNQDKGIELFNHVGGTLLLRNDGHFLQKQQPLLLKLILP</sequence>
<dbReference type="Pfam" id="PF06821">
    <property type="entry name" value="Ser_hydrolase"/>
    <property type="match status" value="1"/>
</dbReference>
<name>A0AB39U4I9_9BIFI</name>
<evidence type="ECO:0000313" key="1">
    <source>
        <dbReference type="EMBL" id="XDS43941.1"/>
    </source>
</evidence>
<dbReference type="SUPFAM" id="SSF53474">
    <property type="entry name" value="alpha/beta-Hydrolases"/>
    <property type="match status" value="1"/>
</dbReference>
<dbReference type="PANTHER" id="PTHR15394">
    <property type="entry name" value="SERINE HYDROLASE RBBP9"/>
    <property type="match status" value="1"/>
</dbReference>
<reference evidence="1" key="1">
    <citation type="submission" date="2023-07" db="EMBL/GenBank/DDBJ databases">
        <title>Bifidobacterium aquikefiriaerophilum sp. nov. and Bifidobacterium eccum sp. nov., isolated from water kefir.</title>
        <authorList>
            <person name="Breselge S."/>
            <person name="Bellassi P."/>
            <person name="Barcenilla C."/>
            <person name="Alvarez-Ordonez A."/>
            <person name="Morelli L."/>
            <person name="Cotter P.D."/>
        </authorList>
    </citation>
    <scope>NUCLEOTIDE SEQUENCE</scope>
    <source>
        <strain evidence="1">WK041_4_12</strain>
    </source>
</reference>
<organism evidence="1">
    <name type="scientific">Bifidobacterium aquikefiricola</name>
    <dbReference type="NCBI Taxonomy" id="3059038"/>
    <lineage>
        <taxon>Bacteria</taxon>
        <taxon>Bacillati</taxon>
        <taxon>Actinomycetota</taxon>
        <taxon>Actinomycetes</taxon>
        <taxon>Bifidobacteriales</taxon>
        <taxon>Bifidobacteriaceae</taxon>
        <taxon>Bifidobacterium</taxon>
    </lineage>
</organism>
<protein>
    <submittedName>
        <fullName evidence="1">Alpha/beta hydrolase</fullName>
    </submittedName>
</protein>
<dbReference type="InterPro" id="IPR029058">
    <property type="entry name" value="AB_hydrolase_fold"/>
</dbReference>
<accession>A0AB39U4I9</accession>
<dbReference type="AlphaFoldDB" id="A0AB39U4I9"/>
<dbReference type="KEGG" id="baqk:QN215_06590"/>